<accession>A0A502DL66</accession>
<comment type="caution">
    <text evidence="3">The sequence shown here is derived from an EMBL/GenBank/DDBJ whole genome shotgun (WGS) entry which is preliminary data.</text>
</comment>
<organism evidence="3 4">
    <name type="scientific">Variovorax guangxiensis</name>
    <dbReference type="NCBI Taxonomy" id="1775474"/>
    <lineage>
        <taxon>Bacteria</taxon>
        <taxon>Pseudomonadati</taxon>
        <taxon>Pseudomonadota</taxon>
        <taxon>Betaproteobacteria</taxon>
        <taxon>Burkholderiales</taxon>
        <taxon>Comamonadaceae</taxon>
        <taxon>Variovorax</taxon>
    </lineage>
</organism>
<evidence type="ECO:0008006" key="5">
    <source>
        <dbReference type="Google" id="ProtNLM"/>
    </source>
</evidence>
<evidence type="ECO:0000256" key="1">
    <source>
        <dbReference type="SAM" id="MobiDB-lite"/>
    </source>
</evidence>
<feature type="compositionally biased region" description="Basic residues" evidence="1">
    <location>
        <begin position="55"/>
        <end position="68"/>
    </location>
</feature>
<evidence type="ECO:0000313" key="4">
    <source>
        <dbReference type="Proteomes" id="UP000319212"/>
    </source>
</evidence>
<reference evidence="3 4" key="1">
    <citation type="journal article" date="2019" name="Environ. Microbiol.">
        <title>Species interactions and distinct microbial communities in high Arctic permafrost affected cryosols are associated with the CH4 and CO2 gas fluxes.</title>
        <authorList>
            <person name="Altshuler I."/>
            <person name="Hamel J."/>
            <person name="Turney S."/>
            <person name="Magnuson E."/>
            <person name="Levesque R."/>
            <person name="Greer C."/>
            <person name="Whyte L.G."/>
        </authorList>
    </citation>
    <scope>NUCLEOTIDE SEQUENCE [LARGE SCALE GENOMIC DNA]</scope>
    <source>
        <strain evidence="3 4">S06.C</strain>
    </source>
</reference>
<dbReference type="OrthoDB" id="8857675at2"/>
<proteinExistence type="predicted"/>
<dbReference type="EMBL" id="RCZI01000004">
    <property type="protein sequence ID" value="TPG25983.1"/>
    <property type="molecule type" value="Genomic_DNA"/>
</dbReference>
<gene>
    <name evidence="3" type="ORF">EAH82_16420</name>
</gene>
<feature type="signal peptide" evidence="2">
    <location>
        <begin position="1"/>
        <end position="26"/>
    </location>
</feature>
<dbReference type="RefSeq" id="WP_140843500.1">
    <property type="nucleotide sequence ID" value="NZ_RCZI01000004.1"/>
</dbReference>
<protein>
    <recommendedName>
        <fullName evidence="5">Cell envelope biogenesis protein TolA</fullName>
    </recommendedName>
</protein>
<sequence>MTSSFIRTVPAILALGIASIGFSAVAQPATSTTTVAPAVAPEPTVTEKVKDGSKKAYKATKRTAKKAGHATGNAAKKTGNAVAGVGHKAANGMRTAGHKIGEKIPGTAEHDAVKKP</sequence>
<evidence type="ECO:0000256" key="2">
    <source>
        <dbReference type="SAM" id="SignalP"/>
    </source>
</evidence>
<evidence type="ECO:0000313" key="3">
    <source>
        <dbReference type="EMBL" id="TPG25983.1"/>
    </source>
</evidence>
<feature type="chain" id="PRO_5021277576" description="Cell envelope biogenesis protein TolA" evidence="2">
    <location>
        <begin position="27"/>
        <end position="116"/>
    </location>
</feature>
<name>A0A502DL66_9BURK</name>
<dbReference type="AlphaFoldDB" id="A0A502DL66"/>
<dbReference type="Proteomes" id="UP000319212">
    <property type="component" value="Unassembled WGS sequence"/>
</dbReference>
<feature type="region of interest" description="Disordered" evidence="1">
    <location>
        <begin position="46"/>
        <end position="116"/>
    </location>
</feature>
<keyword evidence="2" id="KW-0732">Signal</keyword>